<accession>A0A2G9UB96</accession>
<gene>
    <name evidence="1" type="ORF">TELCIR_10727</name>
</gene>
<reference evidence="1 2" key="1">
    <citation type="submission" date="2015-09" db="EMBL/GenBank/DDBJ databases">
        <title>Draft genome of the parasitic nematode Teladorsagia circumcincta isolate WARC Sus (inbred).</title>
        <authorList>
            <person name="Mitreva M."/>
        </authorList>
    </citation>
    <scope>NUCLEOTIDE SEQUENCE [LARGE SCALE GENOMIC DNA]</scope>
    <source>
        <strain evidence="1 2">S</strain>
    </source>
</reference>
<dbReference type="AlphaFoldDB" id="A0A2G9UB96"/>
<evidence type="ECO:0000313" key="2">
    <source>
        <dbReference type="Proteomes" id="UP000230423"/>
    </source>
</evidence>
<keyword evidence="2" id="KW-1185">Reference proteome</keyword>
<proteinExistence type="predicted"/>
<organism evidence="1 2">
    <name type="scientific">Teladorsagia circumcincta</name>
    <name type="common">Brown stomach worm</name>
    <name type="synonym">Ostertagia circumcincta</name>
    <dbReference type="NCBI Taxonomy" id="45464"/>
    <lineage>
        <taxon>Eukaryota</taxon>
        <taxon>Metazoa</taxon>
        <taxon>Ecdysozoa</taxon>
        <taxon>Nematoda</taxon>
        <taxon>Chromadorea</taxon>
        <taxon>Rhabditida</taxon>
        <taxon>Rhabditina</taxon>
        <taxon>Rhabditomorpha</taxon>
        <taxon>Strongyloidea</taxon>
        <taxon>Trichostrongylidae</taxon>
        <taxon>Teladorsagia</taxon>
    </lineage>
</organism>
<evidence type="ECO:0000313" key="1">
    <source>
        <dbReference type="EMBL" id="PIO67517.1"/>
    </source>
</evidence>
<dbReference type="Proteomes" id="UP000230423">
    <property type="component" value="Unassembled WGS sequence"/>
</dbReference>
<name>A0A2G9UB96_TELCI</name>
<dbReference type="EMBL" id="KZ347549">
    <property type="protein sequence ID" value="PIO67517.1"/>
    <property type="molecule type" value="Genomic_DNA"/>
</dbReference>
<protein>
    <submittedName>
        <fullName evidence="1">Uncharacterized protein</fullName>
    </submittedName>
</protein>
<dbReference type="OrthoDB" id="5854641at2759"/>
<sequence length="157" mass="17760">MKEHSGEDQGCAMCCYLLCPPVPDEITRKLAFHPPKGTYSAHLHSDPEVQIRNASKLVRKQFRIKPEQLTKCPYSEYEEVVRNVECFTLRTALGNFIIAVKCSPQTPGTEERIKNSVVIFSQPNASDLGEYLQPYHMNIPMMAELLGTDVYAFDYSG</sequence>